<accession>A0A5J4XD26</accession>
<dbReference type="Proteomes" id="UP000324800">
    <property type="component" value="Unassembled WGS sequence"/>
</dbReference>
<comment type="caution">
    <text evidence="1">The sequence shown here is derived from an EMBL/GenBank/DDBJ whole genome shotgun (WGS) entry which is preliminary data.</text>
</comment>
<evidence type="ECO:0000313" key="1">
    <source>
        <dbReference type="EMBL" id="KAA6404419.1"/>
    </source>
</evidence>
<sequence length="374" mass="41545">MSDEYEDQVVEAPVDENEKVISARDEQVDLGIEFSIPVGGEQTENTEVVEKEFQPEVTEQIVSWSAPPPEENDIVALDEFKGPPPGTTGKITSVCDKCQKKFRIPQKPDGSIDAGITKCSCGRLQYTGQCNNCGDLLEIDAQEYPIVIGHGKCGATFTAVICTKCHEEHHYTNVDGQSVSNKLLRCACGFRFLYAYCTKCKCNLTVRAEGLPTIVNYAFLFYLESIQNVAMLHIMVFANVCGEILLYDEEAIPGLLNCGKCQCKFSAIPCPECKRITHYLDNSKKFFYRCPHCQFRFYGGLCRCNEFLTFDAAKVPGGLKHSRCGNVLQVAECPVYETTAMRSGSIKILACSSSANVGTRSKLRSELEMITERE</sequence>
<gene>
    <name evidence="1" type="ORF">EZS28_000040</name>
</gene>
<name>A0A5J4XD26_9EUKA</name>
<dbReference type="AlphaFoldDB" id="A0A5J4XD26"/>
<evidence type="ECO:0000313" key="2">
    <source>
        <dbReference type="Proteomes" id="UP000324800"/>
    </source>
</evidence>
<organism evidence="1 2">
    <name type="scientific">Streblomastix strix</name>
    <dbReference type="NCBI Taxonomy" id="222440"/>
    <lineage>
        <taxon>Eukaryota</taxon>
        <taxon>Metamonada</taxon>
        <taxon>Preaxostyla</taxon>
        <taxon>Oxymonadida</taxon>
        <taxon>Streblomastigidae</taxon>
        <taxon>Streblomastix</taxon>
    </lineage>
</organism>
<proteinExistence type="predicted"/>
<reference evidence="1 2" key="1">
    <citation type="submission" date="2019-03" db="EMBL/GenBank/DDBJ databases">
        <title>Single cell metagenomics reveals metabolic interactions within the superorganism composed of flagellate Streblomastix strix and complex community of Bacteroidetes bacteria on its surface.</title>
        <authorList>
            <person name="Treitli S.C."/>
            <person name="Kolisko M."/>
            <person name="Husnik F."/>
            <person name="Keeling P."/>
            <person name="Hampl V."/>
        </authorList>
    </citation>
    <scope>NUCLEOTIDE SEQUENCE [LARGE SCALE GENOMIC DNA]</scope>
    <source>
        <strain evidence="1">ST1C</strain>
    </source>
</reference>
<dbReference type="EMBL" id="SNRW01000003">
    <property type="protein sequence ID" value="KAA6404419.1"/>
    <property type="molecule type" value="Genomic_DNA"/>
</dbReference>
<protein>
    <submittedName>
        <fullName evidence="1">Uncharacterized protein</fullName>
    </submittedName>
</protein>